<evidence type="ECO:0000256" key="6">
    <source>
        <dbReference type="PROSITE-ProRule" id="PRU01373"/>
    </source>
</evidence>
<keyword evidence="3 6" id="KW-0133">Cell shape</keyword>
<dbReference type="InterPro" id="IPR038063">
    <property type="entry name" value="Transpep_catalytic_dom"/>
</dbReference>
<feature type="active site" description="Proton donor/acceptor" evidence="6">
    <location>
        <position position="398"/>
    </location>
</feature>
<dbReference type="SUPFAM" id="SSF141523">
    <property type="entry name" value="L,D-transpeptidase catalytic domain-like"/>
    <property type="match status" value="1"/>
</dbReference>
<dbReference type="CDD" id="cd16913">
    <property type="entry name" value="YkuD_like"/>
    <property type="match status" value="1"/>
</dbReference>
<dbReference type="GO" id="GO:0008360">
    <property type="term" value="P:regulation of cell shape"/>
    <property type="evidence" value="ECO:0007669"/>
    <property type="project" value="UniProtKB-UniRule"/>
</dbReference>
<dbReference type="GO" id="GO:0005576">
    <property type="term" value="C:extracellular region"/>
    <property type="evidence" value="ECO:0007669"/>
    <property type="project" value="TreeGrafter"/>
</dbReference>
<dbReference type="GO" id="GO:0018104">
    <property type="term" value="P:peptidoglycan-protein cross-linking"/>
    <property type="evidence" value="ECO:0007669"/>
    <property type="project" value="TreeGrafter"/>
</dbReference>
<evidence type="ECO:0000259" key="7">
    <source>
        <dbReference type="PROSITE" id="PS52029"/>
    </source>
</evidence>
<sequence length="450" mass="52189">MKKLFILLFFVCFISLFVFLIVSYREIQKKSYKGVYMGRINVENITQKEISKKLLANYQKTFQVKIQDRIYKMSYEQLGILLDVNSGIKNIFEYNNLSFPQNVIKYVRSFSSQKMVITPLVFTQDYRAYIEKTRFDFTAKNDTVTVDNTDKSLTVQNNSRVYQIDGEHLQSLLVFGFGQENGIFEPRLIQLSTDEKQKQLETTNQQIQSYFREPIQIVIQTEKGLQYVHLVGDELRSIFNVAYDSQTKQVSYTHNDTLLTYLLDNKIDPLLTRSSKVDKKLLKSDVLSTFTARSRQVTASTQYIPLQQRENPNTHGEVANRYIEVDVSDQKMFLFDGGILVKSYVISSGLYYPTPRGHFNIMNKALEGYSDIYNVYMPYWMAFYYGWAGGQDAYFGIHELPYWYAGGERKQRPREFLGSPHTGGCISLDIGAAKEVYDFSFVGMDVVVFD</sequence>
<feature type="domain" description="L,D-TPase catalytic" evidence="7">
    <location>
        <begin position="321"/>
        <end position="449"/>
    </location>
</feature>
<comment type="pathway">
    <text evidence="1 6">Cell wall biogenesis; peptidoglycan biosynthesis.</text>
</comment>
<dbReference type="InterPro" id="IPR050979">
    <property type="entry name" value="LD-transpeptidase"/>
</dbReference>
<dbReference type="UniPathway" id="UPA00219"/>
<gene>
    <name evidence="8" type="ORF">COY90_03870</name>
</gene>
<dbReference type="EMBL" id="PFLF01000082">
    <property type="protein sequence ID" value="PIY68824.1"/>
    <property type="molecule type" value="Genomic_DNA"/>
</dbReference>
<protein>
    <recommendedName>
        <fullName evidence="7">L,D-TPase catalytic domain-containing protein</fullName>
    </recommendedName>
</protein>
<organism evidence="8 9">
    <name type="scientific">Candidatus Roizmanbacteria bacterium CG_4_10_14_0_8_um_filter_39_9</name>
    <dbReference type="NCBI Taxonomy" id="1974829"/>
    <lineage>
        <taxon>Bacteria</taxon>
        <taxon>Candidatus Roizmaniibacteriota</taxon>
    </lineage>
</organism>
<dbReference type="PANTHER" id="PTHR30582">
    <property type="entry name" value="L,D-TRANSPEPTIDASE"/>
    <property type="match status" value="1"/>
</dbReference>
<evidence type="ECO:0000256" key="5">
    <source>
        <dbReference type="ARBA" id="ARBA00023316"/>
    </source>
</evidence>
<evidence type="ECO:0000256" key="2">
    <source>
        <dbReference type="ARBA" id="ARBA00022679"/>
    </source>
</evidence>
<name>A0A2M7QC79_9BACT</name>
<keyword evidence="4 6" id="KW-0573">Peptidoglycan synthesis</keyword>
<dbReference type="PANTHER" id="PTHR30582:SF2">
    <property type="entry name" value="L,D-TRANSPEPTIDASE YCIB-RELATED"/>
    <property type="match status" value="1"/>
</dbReference>
<evidence type="ECO:0000256" key="3">
    <source>
        <dbReference type="ARBA" id="ARBA00022960"/>
    </source>
</evidence>
<evidence type="ECO:0000256" key="4">
    <source>
        <dbReference type="ARBA" id="ARBA00022984"/>
    </source>
</evidence>
<dbReference type="GO" id="GO:0016740">
    <property type="term" value="F:transferase activity"/>
    <property type="evidence" value="ECO:0007669"/>
    <property type="project" value="UniProtKB-KW"/>
</dbReference>
<evidence type="ECO:0000256" key="1">
    <source>
        <dbReference type="ARBA" id="ARBA00004752"/>
    </source>
</evidence>
<reference evidence="9" key="1">
    <citation type="submission" date="2017-09" db="EMBL/GenBank/DDBJ databases">
        <title>Depth-based differentiation of microbial function through sediment-hosted aquifers and enrichment of novel symbionts in the deep terrestrial subsurface.</title>
        <authorList>
            <person name="Probst A.J."/>
            <person name="Ladd B."/>
            <person name="Jarett J.K."/>
            <person name="Geller-Mcgrath D.E."/>
            <person name="Sieber C.M.K."/>
            <person name="Emerson J.B."/>
            <person name="Anantharaman K."/>
            <person name="Thomas B.C."/>
            <person name="Malmstrom R."/>
            <person name="Stieglmeier M."/>
            <person name="Klingl A."/>
            <person name="Woyke T."/>
            <person name="Ryan C.M."/>
            <person name="Banfield J.F."/>
        </authorList>
    </citation>
    <scope>NUCLEOTIDE SEQUENCE [LARGE SCALE GENOMIC DNA]</scope>
</reference>
<dbReference type="GO" id="GO:0071972">
    <property type="term" value="F:peptidoglycan L,D-transpeptidase activity"/>
    <property type="evidence" value="ECO:0007669"/>
    <property type="project" value="TreeGrafter"/>
</dbReference>
<dbReference type="Proteomes" id="UP000230108">
    <property type="component" value="Unassembled WGS sequence"/>
</dbReference>
<proteinExistence type="predicted"/>
<feature type="active site" description="Nucleophile" evidence="6">
    <location>
        <position position="425"/>
    </location>
</feature>
<dbReference type="Gene3D" id="2.40.440.10">
    <property type="entry name" value="L,D-transpeptidase catalytic domain-like"/>
    <property type="match status" value="1"/>
</dbReference>
<comment type="caution">
    <text evidence="8">The sequence shown here is derived from an EMBL/GenBank/DDBJ whole genome shotgun (WGS) entry which is preliminary data.</text>
</comment>
<evidence type="ECO:0000313" key="8">
    <source>
        <dbReference type="EMBL" id="PIY68824.1"/>
    </source>
</evidence>
<evidence type="ECO:0000313" key="9">
    <source>
        <dbReference type="Proteomes" id="UP000230108"/>
    </source>
</evidence>
<keyword evidence="2" id="KW-0808">Transferase</keyword>
<dbReference type="AlphaFoldDB" id="A0A2M7QC79"/>
<dbReference type="PROSITE" id="PS52029">
    <property type="entry name" value="LD_TPASE"/>
    <property type="match status" value="1"/>
</dbReference>
<keyword evidence="5 6" id="KW-0961">Cell wall biogenesis/degradation</keyword>
<dbReference type="GO" id="GO:0071555">
    <property type="term" value="P:cell wall organization"/>
    <property type="evidence" value="ECO:0007669"/>
    <property type="project" value="UniProtKB-UniRule"/>
</dbReference>
<accession>A0A2M7QC79</accession>
<dbReference type="Pfam" id="PF03734">
    <property type="entry name" value="YkuD"/>
    <property type="match status" value="1"/>
</dbReference>
<dbReference type="InterPro" id="IPR005490">
    <property type="entry name" value="LD_TPept_cat_dom"/>
</dbReference>